<feature type="transmembrane region" description="Helical" evidence="1">
    <location>
        <begin position="74"/>
        <end position="93"/>
    </location>
</feature>
<dbReference type="Pfam" id="PF13649">
    <property type="entry name" value="Methyltransf_25"/>
    <property type="match status" value="1"/>
</dbReference>
<name>A0AAD9J5P4_9ANNE</name>
<dbReference type="InterPro" id="IPR029063">
    <property type="entry name" value="SAM-dependent_MTases_sf"/>
</dbReference>
<reference evidence="3" key="1">
    <citation type="journal article" date="2023" name="Mol. Biol. Evol.">
        <title>Third-Generation Sequencing Reveals the Adaptive Role of the Epigenome in Three Deep-Sea Polychaetes.</title>
        <authorList>
            <person name="Perez M."/>
            <person name="Aroh O."/>
            <person name="Sun Y."/>
            <person name="Lan Y."/>
            <person name="Juniper S.K."/>
            <person name="Young C.R."/>
            <person name="Angers B."/>
            <person name="Qian P.Y."/>
        </authorList>
    </citation>
    <scope>NUCLEOTIDE SEQUENCE</scope>
    <source>
        <strain evidence="3">P08H-3</strain>
    </source>
</reference>
<comment type="caution">
    <text evidence="3">The sequence shown here is derived from an EMBL/GenBank/DDBJ whole genome shotgun (WGS) entry which is preliminary data.</text>
</comment>
<evidence type="ECO:0000313" key="3">
    <source>
        <dbReference type="EMBL" id="KAK2146541.1"/>
    </source>
</evidence>
<sequence>MSKWHYCICPPVFAAISNSGTNNITVDASPKDNSDDTAVPAAESIQLAAFKPQATDVNGGYDARNWMKMSPWKLKTIMIIILFTAMFVFLLPFQQLSSQKCNCYENEIEVQPRLHEVLGRRDFIVYGDEDLNKTLQQIESFKLGSYAKNRRQVVAERQMKFRQKGWILDCITWDRKWETPPLEVDPHEFLFDVYHLGDGEDHDQRKNTFQQIFKKRDWPANDPSYPGLQSSGPGAMLKNAQGIISALNVIITKIKEHLDKSQITMLDLPCGDFQWMSKFIITRNDILYTGADIVPELIEHHRKEFGNYPRTAFIEWDIVKTPLNQSYDLILCRDLLQHLWKVDAMKALDHISSTKSGFLLMTTYPDTTENLEVEKDALGSRKFPYNLELPPFLLEPPICSSYDWNVEHLGLWSLPLRQKFDY</sequence>
<organism evidence="3 4">
    <name type="scientific">Paralvinella palmiformis</name>
    <dbReference type="NCBI Taxonomy" id="53620"/>
    <lineage>
        <taxon>Eukaryota</taxon>
        <taxon>Metazoa</taxon>
        <taxon>Spiralia</taxon>
        <taxon>Lophotrochozoa</taxon>
        <taxon>Annelida</taxon>
        <taxon>Polychaeta</taxon>
        <taxon>Sedentaria</taxon>
        <taxon>Canalipalpata</taxon>
        <taxon>Terebellida</taxon>
        <taxon>Terebelliformia</taxon>
        <taxon>Alvinellidae</taxon>
        <taxon>Paralvinella</taxon>
    </lineage>
</organism>
<protein>
    <recommendedName>
        <fullName evidence="2">Methyltransferase domain-containing protein</fullName>
    </recommendedName>
</protein>
<dbReference type="AlphaFoldDB" id="A0AAD9J5P4"/>
<dbReference type="SUPFAM" id="SSF53335">
    <property type="entry name" value="S-adenosyl-L-methionine-dependent methyltransferases"/>
    <property type="match status" value="1"/>
</dbReference>
<evidence type="ECO:0000313" key="4">
    <source>
        <dbReference type="Proteomes" id="UP001208570"/>
    </source>
</evidence>
<keyword evidence="1" id="KW-1133">Transmembrane helix</keyword>
<evidence type="ECO:0000259" key="2">
    <source>
        <dbReference type="Pfam" id="PF13649"/>
    </source>
</evidence>
<dbReference type="Gene3D" id="3.40.50.150">
    <property type="entry name" value="Vaccinia Virus protein VP39"/>
    <property type="match status" value="1"/>
</dbReference>
<dbReference type="InterPro" id="IPR041698">
    <property type="entry name" value="Methyltransf_25"/>
</dbReference>
<keyword evidence="4" id="KW-1185">Reference proteome</keyword>
<proteinExistence type="predicted"/>
<feature type="domain" description="Methyltransferase" evidence="2">
    <location>
        <begin position="266"/>
        <end position="352"/>
    </location>
</feature>
<keyword evidence="1" id="KW-0812">Transmembrane</keyword>
<accession>A0AAD9J5P4</accession>
<dbReference type="EMBL" id="JAODUP010000601">
    <property type="protein sequence ID" value="KAK2146541.1"/>
    <property type="molecule type" value="Genomic_DNA"/>
</dbReference>
<gene>
    <name evidence="3" type="ORF">LSH36_601g01026</name>
</gene>
<dbReference type="Proteomes" id="UP001208570">
    <property type="component" value="Unassembled WGS sequence"/>
</dbReference>
<keyword evidence="1" id="KW-0472">Membrane</keyword>
<evidence type="ECO:0000256" key="1">
    <source>
        <dbReference type="SAM" id="Phobius"/>
    </source>
</evidence>